<feature type="compositionally biased region" description="Polar residues" evidence="1">
    <location>
        <begin position="299"/>
        <end position="312"/>
    </location>
</feature>
<feature type="compositionally biased region" description="Basic and acidic residues" evidence="1">
    <location>
        <begin position="337"/>
        <end position="353"/>
    </location>
</feature>
<gene>
    <name evidence="2" type="ORF">GJ744_000400</name>
</gene>
<protein>
    <submittedName>
        <fullName evidence="2">Uncharacterized protein</fullName>
    </submittedName>
</protein>
<comment type="caution">
    <text evidence="2">The sequence shown here is derived from an EMBL/GenBank/DDBJ whole genome shotgun (WGS) entry which is preliminary data.</text>
</comment>
<sequence length="363" mass="38455">MMAAIAVVGDNFGGDALPGPDGPAASAAWTHMKQCAIIHKVAWNCAEADEVQLFQEGCSRDRSFEKLTLDWRDCYQHCCCGRTEAATRLSAAMYRVDRQRPLPPWGEPLLVDEQDPMDERSIRRLSHLAVLQAITANIAFMHRPEGAPLLLLSRTASILASYENRHIAENGRLPRPLSLQGFEHSILHAFFSYICGGCGRAYTQLGPLGTQAAAGAAAGGGGAGGGDGGGGPHRRWPLGASPGEGPSIRGSAAGMPGSPPGRMALEGARINPGRETAGAARAPLPTPQHTTIHRRATAGATQAVPSSAQRTTAGRMEELARPVRPQPQRPAFTARAPTEREERGARQTTRDATLKGSRGSNST</sequence>
<name>A0A8H7E1Z8_9EURO</name>
<organism evidence="2 3">
    <name type="scientific">Endocarpon pusillum</name>
    <dbReference type="NCBI Taxonomy" id="364733"/>
    <lineage>
        <taxon>Eukaryota</taxon>
        <taxon>Fungi</taxon>
        <taxon>Dikarya</taxon>
        <taxon>Ascomycota</taxon>
        <taxon>Pezizomycotina</taxon>
        <taxon>Eurotiomycetes</taxon>
        <taxon>Chaetothyriomycetidae</taxon>
        <taxon>Verrucariales</taxon>
        <taxon>Verrucariaceae</taxon>
        <taxon>Endocarpon</taxon>
    </lineage>
</organism>
<reference evidence="2" key="1">
    <citation type="submission" date="2020-02" db="EMBL/GenBank/DDBJ databases">
        <authorList>
            <person name="Palmer J.M."/>
        </authorList>
    </citation>
    <scope>NUCLEOTIDE SEQUENCE</scope>
    <source>
        <strain evidence="2">EPUS1.4</strain>
        <tissue evidence="2">Thallus</tissue>
    </source>
</reference>
<evidence type="ECO:0000256" key="1">
    <source>
        <dbReference type="SAM" id="MobiDB-lite"/>
    </source>
</evidence>
<accession>A0A8H7E1Z8</accession>
<feature type="compositionally biased region" description="Low complexity" evidence="1">
    <location>
        <begin position="249"/>
        <end position="264"/>
    </location>
</feature>
<feature type="region of interest" description="Disordered" evidence="1">
    <location>
        <begin position="294"/>
        <end position="363"/>
    </location>
</feature>
<evidence type="ECO:0000313" key="3">
    <source>
        <dbReference type="Proteomes" id="UP000606974"/>
    </source>
</evidence>
<proteinExistence type="predicted"/>
<dbReference type="Proteomes" id="UP000606974">
    <property type="component" value="Unassembled WGS sequence"/>
</dbReference>
<keyword evidence="3" id="KW-1185">Reference proteome</keyword>
<dbReference type="EMBL" id="JAACFV010000100">
    <property type="protein sequence ID" value="KAF7505825.1"/>
    <property type="molecule type" value="Genomic_DNA"/>
</dbReference>
<feature type="region of interest" description="Disordered" evidence="1">
    <location>
        <begin position="212"/>
        <end position="267"/>
    </location>
</feature>
<evidence type="ECO:0000313" key="2">
    <source>
        <dbReference type="EMBL" id="KAF7505825.1"/>
    </source>
</evidence>
<dbReference type="AlphaFoldDB" id="A0A8H7E1Z8"/>
<feature type="compositionally biased region" description="Gly residues" evidence="1">
    <location>
        <begin position="217"/>
        <end position="231"/>
    </location>
</feature>